<proteinExistence type="predicted"/>
<evidence type="ECO:0000313" key="2">
    <source>
        <dbReference type="Proteomes" id="UP001151234"/>
    </source>
</evidence>
<dbReference type="InterPro" id="IPR002816">
    <property type="entry name" value="TraB/PrgY/GumN_fam"/>
</dbReference>
<gene>
    <name evidence="1" type="ORF">OQ273_21805</name>
</gene>
<dbReference type="PANTHER" id="PTHR40590:SF1">
    <property type="entry name" value="CYTOPLASMIC PROTEIN"/>
    <property type="match status" value="1"/>
</dbReference>
<protein>
    <submittedName>
        <fullName evidence="1">TraB/GumN family protein</fullName>
    </submittedName>
</protein>
<comment type="caution">
    <text evidence="1">The sequence shown here is derived from an EMBL/GenBank/DDBJ whole genome shotgun (WGS) entry which is preliminary data.</text>
</comment>
<organism evidence="1 2">
    <name type="scientific">Hoeflea prorocentri</name>
    <dbReference type="NCBI Taxonomy" id="1922333"/>
    <lineage>
        <taxon>Bacteria</taxon>
        <taxon>Pseudomonadati</taxon>
        <taxon>Pseudomonadota</taxon>
        <taxon>Alphaproteobacteria</taxon>
        <taxon>Hyphomicrobiales</taxon>
        <taxon>Rhizobiaceae</taxon>
        <taxon>Hoeflea</taxon>
    </lineage>
</organism>
<dbReference type="PANTHER" id="PTHR40590">
    <property type="entry name" value="CYTOPLASMIC PROTEIN-RELATED"/>
    <property type="match status" value="1"/>
</dbReference>
<keyword evidence="2" id="KW-1185">Reference proteome</keyword>
<dbReference type="EMBL" id="JAPJZI010000002">
    <property type="protein sequence ID" value="MDA5401223.1"/>
    <property type="molecule type" value="Genomic_DNA"/>
</dbReference>
<evidence type="ECO:0000313" key="1">
    <source>
        <dbReference type="EMBL" id="MDA5401223.1"/>
    </source>
</evidence>
<reference evidence="1" key="1">
    <citation type="submission" date="2022-11" db="EMBL/GenBank/DDBJ databases">
        <title>Draft genome sequence of Hoeflea poritis E7-10 and Hoeflea prorocentri PM5-8, separated from scleractinian coral Porites lutea and marine dinoflagellate.</title>
        <authorList>
            <person name="Zhang G."/>
            <person name="Wei Q."/>
            <person name="Cai L."/>
        </authorList>
    </citation>
    <scope>NUCLEOTIDE SEQUENCE</scope>
    <source>
        <strain evidence="1">PM5-8</strain>
    </source>
</reference>
<dbReference type="InterPro" id="IPR047111">
    <property type="entry name" value="YbaP-like"/>
</dbReference>
<dbReference type="AlphaFoldDB" id="A0A9X3UMF8"/>
<dbReference type="CDD" id="cd14789">
    <property type="entry name" value="Tiki"/>
    <property type="match status" value="1"/>
</dbReference>
<sequence length="360" mass="39006">MTFLSPPLLRPVRLRIDWALAAAMALHLLFVATFFVILALATSQARAEEIACRGENLLATMAQDDPETMKRIKAEAAAIVNGSSLLWRIEKDGAAVSWLYGTMHTTDPRVLELGATARGAYDDAAVVVVESSQIVELERAMASLMTDPDLTMLDAGVTLEGLLSEEDFDLVETVLEERGIPMAFVSRMKPWLIFSMIAVPDCEIERRAKGIAFLDKDLATGALDSGKTLEGLETLKEQLSIVSGLPLDVQARLLADTAALSPVLDDVTATMTDLYLDGRIDMIMPFVEAATMETGELDSGAYAKFEKELIETRNKTMAERLDPILKDGGAFVAVGALHIPGKDGLVELLRSDGYTVTAVN</sequence>
<dbReference type="Proteomes" id="UP001151234">
    <property type="component" value="Unassembled WGS sequence"/>
</dbReference>
<name>A0A9X3UMF8_9HYPH</name>
<accession>A0A9X3UMF8</accession>
<dbReference type="Pfam" id="PF01963">
    <property type="entry name" value="TraB_PrgY_gumN"/>
    <property type="match status" value="1"/>
</dbReference>
<dbReference type="RefSeq" id="WP_267993218.1">
    <property type="nucleotide sequence ID" value="NZ_JAPJZI010000002.1"/>
</dbReference>